<dbReference type="RefSeq" id="WP_051612521.1">
    <property type="nucleotide sequence ID" value="NZ_ARYM01000011.1"/>
</dbReference>
<proteinExistence type="predicted"/>
<dbReference type="OrthoDB" id="7631190at2"/>
<dbReference type="eggNOG" id="ENOG5030SFH">
    <property type="taxonomic scope" value="Bacteria"/>
</dbReference>
<name>A0A062VIJ5_9PROT</name>
<comment type="caution">
    <text evidence="2">The sequence shown here is derived from an EMBL/GenBank/DDBJ whole genome shotgun (WGS) entry which is preliminary data.</text>
</comment>
<keyword evidence="3" id="KW-1185">Reference proteome</keyword>
<protein>
    <recommendedName>
        <fullName evidence="4">Lipoprotein</fullName>
    </recommendedName>
</protein>
<dbReference type="AlphaFoldDB" id="A0A062VIJ5"/>
<evidence type="ECO:0000313" key="3">
    <source>
        <dbReference type="Proteomes" id="UP000027100"/>
    </source>
</evidence>
<sequence>MQRFLMSFLLGGLVAGGAVADSKPVGNEPLTAEAMKAELFGIQMSGIVVQTGQRWSECIEPGGRTLYEFEGYRSEGLLEVTDKAEACFTYPGTGTSCFRGQRAPRGYMFRPVGGGAAFHANKIERGVKKCITSDLVG</sequence>
<dbReference type="STRING" id="1280954.HPO_10642"/>
<keyword evidence="1" id="KW-0732">Signal</keyword>
<organism evidence="2 3">
    <name type="scientific">Hyphomonas polymorpha PS728</name>
    <dbReference type="NCBI Taxonomy" id="1280954"/>
    <lineage>
        <taxon>Bacteria</taxon>
        <taxon>Pseudomonadati</taxon>
        <taxon>Pseudomonadota</taxon>
        <taxon>Alphaproteobacteria</taxon>
        <taxon>Hyphomonadales</taxon>
        <taxon>Hyphomonadaceae</taxon>
        <taxon>Hyphomonas</taxon>
    </lineage>
</organism>
<evidence type="ECO:0008006" key="4">
    <source>
        <dbReference type="Google" id="ProtNLM"/>
    </source>
</evidence>
<feature type="signal peptide" evidence="1">
    <location>
        <begin position="1"/>
        <end position="20"/>
    </location>
</feature>
<dbReference type="EMBL" id="ARYM01000011">
    <property type="protein sequence ID" value="KCZ98356.1"/>
    <property type="molecule type" value="Genomic_DNA"/>
</dbReference>
<accession>A0A062VIJ5</accession>
<reference evidence="2 3" key="1">
    <citation type="journal article" date="2014" name="Antonie Van Leeuwenhoek">
        <title>Hyphomonas beringensis sp. nov. and Hyphomonas chukchiensis sp. nov., isolated from surface seawater of the Bering Sea and Chukchi Sea.</title>
        <authorList>
            <person name="Li C."/>
            <person name="Lai Q."/>
            <person name="Li G."/>
            <person name="Dong C."/>
            <person name="Wang J."/>
            <person name="Liao Y."/>
            <person name="Shao Z."/>
        </authorList>
    </citation>
    <scope>NUCLEOTIDE SEQUENCE [LARGE SCALE GENOMIC DNA]</scope>
    <source>
        <strain evidence="2 3">PS728</strain>
    </source>
</reference>
<evidence type="ECO:0000256" key="1">
    <source>
        <dbReference type="SAM" id="SignalP"/>
    </source>
</evidence>
<gene>
    <name evidence="2" type="ORF">HPO_10642</name>
</gene>
<feature type="chain" id="PRO_5001615257" description="Lipoprotein" evidence="1">
    <location>
        <begin position="21"/>
        <end position="137"/>
    </location>
</feature>
<evidence type="ECO:0000313" key="2">
    <source>
        <dbReference type="EMBL" id="KCZ98356.1"/>
    </source>
</evidence>
<dbReference type="PATRIC" id="fig|1280954.3.peg.2156"/>
<dbReference type="Proteomes" id="UP000027100">
    <property type="component" value="Unassembled WGS sequence"/>
</dbReference>